<comment type="subcellular location">
    <subcellularLocation>
        <location evidence="1">Cell outer membrane</location>
    </subcellularLocation>
</comment>
<reference evidence="7 8" key="1">
    <citation type="submission" date="2023-08" db="EMBL/GenBank/DDBJ databases">
        <title>Characterization of two Paracoccaceae strains isolated from Phycosphere and proposal of Xinfangfangia lacusdiani sp. nov.</title>
        <authorList>
            <person name="Deng Y."/>
            <person name="Zhang Y.Q."/>
        </authorList>
    </citation>
    <scope>NUCLEOTIDE SEQUENCE [LARGE SCALE GENOMIC DNA]</scope>
    <source>
        <strain evidence="7 8">CPCC 101601</strain>
    </source>
</reference>
<dbReference type="InterPro" id="IPR050330">
    <property type="entry name" value="Bact_OuterMem_StrucFunc"/>
</dbReference>
<accession>A0ABU0VZG8</accession>
<gene>
    <name evidence="7" type="ORF">Q9295_12225</name>
</gene>
<evidence type="ECO:0000256" key="2">
    <source>
        <dbReference type="ARBA" id="ARBA00023136"/>
    </source>
</evidence>
<dbReference type="Proteomes" id="UP001239680">
    <property type="component" value="Unassembled WGS sequence"/>
</dbReference>
<keyword evidence="3" id="KW-0998">Cell outer membrane</keyword>
<evidence type="ECO:0000313" key="7">
    <source>
        <dbReference type="EMBL" id="MDQ2067143.1"/>
    </source>
</evidence>
<name>A0ABU0VZG8_9RHOB</name>
<dbReference type="Gene3D" id="3.30.1330.60">
    <property type="entry name" value="OmpA-like domain"/>
    <property type="match status" value="1"/>
</dbReference>
<feature type="domain" description="OmpA-like" evidence="6">
    <location>
        <begin position="197"/>
        <end position="314"/>
    </location>
</feature>
<evidence type="ECO:0000313" key="8">
    <source>
        <dbReference type="Proteomes" id="UP001239680"/>
    </source>
</evidence>
<organism evidence="7 8">
    <name type="scientific">Pseudogemmobacter lacusdianii</name>
    <dbReference type="NCBI Taxonomy" id="3069608"/>
    <lineage>
        <taxon>Bacteria</taxon>
        <taxon>Pseudomonadati</taxon>
        <taxon>Pseudomonadota</taxon>
        <taxon>Alphaproteobacteria</taxon>
        <taxon>Rhodobacterales</taxon>
        <taxon>Paracoccaceae</taxon>
        <taxon>Pseudogemmobacter</taxon>
    </lineage>
</organism>
<evidence type="ECO:0000259" key="6">
    <source>
        <dbReference type="PROSITE" id="PS51123"/>
    </source>
</evidence>
<dbReference type="InterPro" id="IPR006664">
    <property type="entry name" value="OMP_bac"/>
</dbReference>
<dbReference type="RefSeq" id="WP_306680853.1">
    <property type="nucleotide sequence ID" value="NZ_JAVDBT010000011.1"/>
</dbReference>
<dbReference type="Pfam" id="PF00691">
    <property type="entry name" value="OmpA"/>
    <property type="match status" value="1"/>
</dbReference>
<comment type="caution">
    <text evidence="7">The sequence shown here is derived from an EMBL/GenBank/DDBJ whole genome shotgun (WGS) entry which is preliminary data.</text>
</comment>
<evidence type="ECO:0000256" key="3">
    <source>
        <dbReference type="ARBA" id="ARBA00023237"/>
    </source>
</evidence>
<dbReference type="PANTHER" id="PTHR30329">
    <property type="entry name" value="STATOR ELEMENT OF FLAGELLAR MOTOR COMPLEX"/>
    <property type="match status" value="1"/>
</dbReference>
<proteinExistence type="predicted"/>
<dbReference type="SUPFAM" id="SSF103088">
    <property type="entry name" value="OmpA-like"/>
    <property type="match status" value="1"/>
</dbReference>
<feature type="region of interest" description="Disordered" evidence="5">
    <location>
        <begin position="1"/>
        <end position="28"/>
    </location>
</feature>
<dbReference type="PROSITE" id="PS51123">
    <property type="entry name" value="OMPA_2"/>
    <property type="match status" value="1"/>
</dbReference>
<dbReference type="CDD" id="cd07185">
    <property type="entry name" value="OmpA_C-like"/>
    <property type="match status" value="1"/>
</dbReference>
<keyword evidence="8" id="KW-1185">Reference proteome</keyword>
<keyword evidence="2 4" id="KW-0472">Membrane</keyword>
<dbReference type="EMBL" id="JAVDBT010000011">
    <property type="protein sequence ID" value="MDQ2067143.1"/>
    <property type="molecule type" value="Genomic_DNA"/>
</dbReference>
<dbReference type="PANTHER" id="PTHR30329:SF21">
    <property type="entry name" value="LIPOPROTEIN YIAD-RELATED"/>
    <property type="match status" value="1"/>
</dbReference>
<evidence type="ECO:0000256" key="4">
    <source>
        <dbReference type="PROSITE-ProRule" id="PRU00473"/>
    </source>
</evidence>
<dbReference type="Pfam" id="PF24346">
    <property type="entry name" value="DUF7507"/>
    <property type="match status" value="1"/>
</dbReference>
<dbReference type="InterPro" id="IPR006665">
    <property type="entry name" value="OmpA-like"/>
</dbReference>
<dbReference type="InterPro" id="IPR055354">
    <property type="entry name" value="DUF7507"/>
</dbReference>
<dbReference type="InterPro" id="IPR036737">
    <property type="entry name" value="OmpA-like_sf"/>
</dbReference>
<protein>
    <submittedName>
        <fullName evidence="7">OmpA family protein</fullName>
    </submittedName>
</protein>
<dbReference type="InterPro" id="IPR047589">
    <property type="entry name" value="DUF11_rpt"/>
</dbReference>
<evidence type="ECO:0000256" key="5">
    <source>
        <dbReference type="SAM" id="MobiDB-lite"/>
    </source>
</evidence>
<dbReference type="NCBIfam" id="TIGR01451">
    <property type="entry name" value="B_ant_repeat"/>
    <property type="match status" value="1"/>
</dbReference>
<feature type="non-terminal residue" evidence="7">
    <location>
        <position position="1"/>
    </location>
</feature>
<dbReference type="InterPro" id="IPR013783">
    <property type="entry name" value="Ig-like_fold"/>
</dbReference>
<dbReference type="PRINTS" id="PR01021">
    <property type="entry name" value="OMPADOMAIN"/>
</dbReference>
<dbReference type="Gene3D" id="2.60.40.10">
    <property type="entry name" value="Immunoglobulins"/>
    <property type="match status" value="1"/>
</dbReference>
<evidence type="ECO:0000256" key="1">
    <source>
        <dbReference type="ARBA" id="ARBA00004442"/>
    </source>
</evidence>
<sequence length="650" mass="68758">GYTDLDGDPQSVSDLSGTDVDDNTTTVTPLAQTPRIAVVKTADDSAVQRPAAVGNTITYSFAVTNTGNVTLSNVVVNDPLPGLSAISPTSVATLAPGASTVFTATYAVTYDDILAGGVPNTAIAEGTTPAGTSVSALSNEVITALQLSLVEQVLEPLTGILEDDLRETTAKQSRLFEDIASGARDRLARQAVDKCVARLNEFVTDNPILFETARADLKPESGPVLDEIRDILAQCENGRIEIGGHTDSRGSDEYNMGLSQARVDSVLNALRQRGVNTERLSARGYGERQPIADNSTEEGMARNRRVVFTNLDVVAEAREEECGTVTPFDVDGSLEAGGGTANGNGRFGGETYNCETGVRQIISGEFSISDQDDFGSQAAIFGTLQRERMVSDDHLSGYFVGLYGSKTSLSGQADGSINGFGAYGGIYGAKYISNRALILDYYLAGSAGRHSFDMTFPGTVPTDIDVDGAYNYWAAFGGVSVSGERKFDNYTLVPRVGAHLTYANGGTANFTASIPGLSEQGQLRIGDQNSLRLIGELGFHFGDGDAEESDLERVRNWSITPGIFCDRFTGIGSETTCGTSLDVEWSQTETETGDTLGYALGLEGTDSTVRATGRIFYERNILQGNGSLKLNADVGQGTAPTVGGGLDLRF</sequence>